<organism evidence="1 2">
    <name type="scientific">Actinomycetospora cinnamomea</name>
    <dbReference type="NCBI Taxonomy" id="663609"/>
    <lineage>
        <taxon>Bacteria</taxon>
        <taxon>Bacillati</taxon>
        <taxon>Actinomycetota</taxon>
        <taxon>Actinomycetes</taxon>
        <taxon>Pseudonocardiales</taxon>
        <taxon>Pseudonocardiaceae</taxon>
        <taxon>Actinomycetospora</taxon>
    </lineage>
</organism>
<evidence type="ECO:0000313" key="2">
    <source>
        <dbReference type="Proteomes" id="UP000245639"/>
    </source>
</evidence>
<dbReference type="AlphaFoldDB" id="A0A2U1E9U1"/>
<accession>A0A2U1E9U1</accession>
<gene>
    <name evidence="1" type="ORF">C8D89_12830</name>
</gene>
<protein>
    <submittedName>
        <fullName evidence="1">Uncharacterized protein</fullName>
    </submittedName>
</protein>
<name>A0A2U1E9U1_9PSEU</name>
<comment type="caution">
    <text evidence="1">The sequence shown here is derived from an EMBL/GenBank/DDBJ whole genome shotgun (WGS) entry which is preliminary data.</text>
</comment>
<evidence type="ECO:0000313" key="1">
    <source>
        <dbReference type="EMBL" id="PVY96721.1"/>
    </source>
</evidence>
<proteinExistence type="predicted"/>
<dbReference type="RefSeq" id="WP_116711285.1">
    <property type="nucleotide sequence ID" value="NZ_QEKW01000028.1"/>
</dbReference>
<sequence>MSADSAAWRAHVDAAFDPRFERAFAILDAVHAERQRPSSARGASRILQLRRELAVLLAEVDGHRAPPDPRSAG</sequence>
<dbReference type="EMBL" id="QEKW01000028">
    <property type="protein sequence ID" value="PVY96721.1"/>
    <property type="molecule type" value="Genomic_DNA"/>
</dbReference>
<keyword evidence="2" id="KW-1185">Reference proteome</keyword>
<dbReference type="Proteomes" id="UP000245639">
    <property type="component" value="Unassembled WGS sequence"/>
</dbReference>
<reference evidence="1 2" key="1">
    <citation type="submission" date="2018-04" db="EMBL/GenBank/DDBJ databases">
        <title>Genomic Encyclopedia of Type Strains, Phase IV (KMG-IV): sequencing the most valuable type-strain genomes for metagenomic binning, comparative biology and taxonomic classification.</title>
        <authorList>
            <person name="Goeker M."/>
        </authorList>
    </citation>
    <scope>NUCLEOTIDE SEQUENCE [LARGE SCALE GENOMIC DNA]</scope>
    <source>
        <strain evidence="1 2">DSM 45771</strain>
    </source>
</reference>
<dbReference type="OrthoDB" id="9873486at2"/>